<proteinExistence type="predicted"/>
<reference evidence="2 3" key="1">
    <citation type="submission" date="2016-10" db="EMBL/GenBank/DDBJ databases">
        <authorList>
            <person name="de Groot N.N."/>
        </authorList>
    </citation>
    <scope>NUCLEOTIDE SEQUENCE [LARGE SCALE GENOMIC DNA]</scope>
    <source>
        <strain evidence="2 3">CGMCC 1.3702</strain>
    </source>
</reference>
<sequence>MNENMIAKILFIIGVAQMAAGLIIGLIITTSNVYYGGAGWSIFFVWTVGGFVMGMLFIGFAENIRLLHLINQKIGSSKKKDTPKYSRKMEEPQVSWTLGEDEKAKIYDEYQGETIVEIAPSPQEDYCLVRFKSGHEYYVRVVYIGGYGVQETDDAAIKQSIIQWYNERD</sequence>
<organism evidence="2 3">
    <name type="scientific">Lentibacillus halodurans</name>
    <dbReference type="NCBI Taxonomy" id="237679"/>
    <lineage>
        <taxon>Bacteria</taxon>
        <taxon>Bacillati</taxon>
        <taxon>Bacillota</taxon>
        <taxon>Bacilli</taxon>
        <taxon>Bacillales</taxon>
        <taxon>Bacillaceae</taxon>
        <taxon>Lentibacillus</taxon>
    </lineage>
</organism>
<keyword evidence="3" id="KW-1185">Reference proteome</keyword>
<dbReference type="EMBL" id="FOJW01000013">
    <property type="protein sequence ID" value="SFB28935.1"/>
    <property type="molecule type" value="Genomic_DNA"/>
</dbReference>
<accession>A0A1I0ZTE3</accession>
<dbReference type="AlphaFoldDB" id="A0A1I0ZTE3"/>
<keyword evidence="1" id="KW-0812">Transmembrane</keyword>
<dbReference type="Proteomes" id="UP000198642">
    <property type="component" value="Unassembled WGS sequence"/>
</dbReference>
<evidence type="ECO:0000313" key="3">
    <source>
        <dbReference type="Proteomes" id="UP000198642"/>
    </source>
</evidence>
<keyword evidence="1" id="KW-0472">Membrane</keyword>
<keyword evidence="1" id="KW-1133">Transmembrane helix</keyword>
<evidence type="ECO:0000313" key="2">
    <source>
        <dbReference type="EMBL" id="SFB28935.1"/>
    </source>
</evidence>
<name>A0A1I0ZTE3_9BACI</name>
<gene>
    <name evidence="2" type="ORF">SAMN04488072_11364</name>
</gene>
<dbReference type="OrthoDB" id="2719693at2"/>
<dbReference type="RefSeq" id="WP_090240101.1">
    <property type="nucleotide sequence ID" value="NZ_FOJW01000013.1"/>
</dbReference>
<protein>
    <submittedName>
        <fullName evidence="2">Uncharacterized protein</fullName>
    </submittedName>
</protein>
<feature type="transmembrane region" description="Helical" evidence="1">
    <location>
        <begin position="9"/>
        <end position="28"/>
    </location>
</feature>
<evidence type="ECO:0000256" key="1">
    <source>
        <dbReference type="SAM" id="Phobius"/>
    </source>
</evidence>
<feature type="transmembrane region" description="Helical" evidence="1">
    <location>
        <begin position="40"/>
        <end position="61"/>
    </location>
</feature>